<organism evidence="14">
    <name type="scientific">Photinus pyralis</name>
    <name type="common">Common eastern firefly</name>
    <name type="synonym">Lampyris pyralis</name>
    <dbReference type="NCBI Taxonomy" id="7054"/>
    <lineage>
        <taxon>Eukaryota</taxon>
        <taxon>Metazoa</taxon>
        <taxon>Ecdysozoa</taxon>
        <taxon>Arthropoda</taxon>
        <taxon>Hexapoda</taxon>
        <taxon>Insecta</taxon>
        <taxon>Pterygota</taxon>
        <taxon>Neoptera</taxon>
        <taxon>Endopterygota</taxon>
        <taxon>Coleoptera</taxon>
        <taxon>Polyphaga</taxon>
        <taxon>Elateriformia</taxon>
        <taxon>Elateroidea</taxon>
        <taxon>Lampyridae</taxon>
        <taxon>Lampyrinae</taxon>
        <taxon>Photinus</taxon>
    </lineage>
</organism>
<evidence type="ECO:0000256" key="9">
    <source>
        <dbReference type="ARBA" id="ARBA00023128"/>
    </source>
</evidence>
<dbReference type="UniPathway" id="UPA00094"/>
<keyword evidence="8" id="KW-0443">Lipid metabolism</keyword>
<evidence type="ECO:0000256" key="5">
    <source>
        <dbReference type="ARBA" id="ARBA00022679"/>
    </source>
</evidence>
<evidence type="ECO:0000256" key="1">
    <source>
        <dbReference type="ARBA" id="ARBA00004173"/>
    </source>
</evidence>
<keyword evidence="7" id="KW-0809">Transit peptide</keyword>
<dbReference type="InterPro" id="IPR014043">
    <property type="entry name" value="Acyl_transferase_dom"/>
</dbReference>
<dbReference type="AlphaFoldDB" id="A0A1Y1K8Q2"/>
<evidence type="ECO:0000256" key="8">
    <source>
        <dbReference type="ARBA" id="ARBA00023098"/>
    </source>
</evidence>
<dbReference type="SUPFAM" id="SSF52151">
    <property type="entry name" value="FabD/lysophospholipase-like"/>
    <property type="match status" value="1"/>
</dbReference>
<protein>
    <recommendedName>
        <fullName evidence="3">[acyl-carrier-protein] S-malonyltransferase</fullName>
        <ecNumber evidence="3">2.3.1.39</ecNumber>
    </recommendedName>
    <alternativeName>
        <fullName evidence="12">[Acyl-carrier-protein] malonyltransferase</fullName>
    </alternativeName>
</protein>
<proteinExistence type="inferred from homology"/>
<dbReference type="Gene3D" id="3.40.366.10">
    <property type="entry name" value="Malonyl-Coenzyme A Acyl Carrier Protein, domain 2"/>
    <property type="match status" value="1"/>
</dbReference>
<evidence type="ECO:0000256" key="10">
    <source>
        <dbReference type="ARBA" id="ARBA00023160"/>
    </source>
</evidence>
<dbReference type="InterPro" id="IPR016035">
    <property type="entry name" value="Acyl_Trfase/lysoPLipase"/>
</dbReference>
<dbReference type="SUPFAM" id="SSF55048">
    <property type="entry name" value="Probable ACP-binding domain of malonyl-CoA ACP transacylase"/>
    <property type="match status" value="1"/>
</dbReference>
<dbReference type="PANTHER" id="PTHR47170:SF2">
    <property type="entry name" value="MALONYL-COA:ACP TRANSACYLASE (MAT) DOMAIN-CONTAINING PROTEIN"/>
    <property type="match status" value="1"/>
</dbReference>
<name>A0A1Y1K8Q2_PHOPY</name>
<dbReference type="GO" id="GO:0006633">
    <property type="term" value="P:fatty acid biosynthetic process"/>
    <property type="evidence" value="ECO:0007669"/>
    <property type="project" value="UniProtKB-UniPathway"/>
</dbReference>
<evidence type="ECO:0000256" key="2">
    <source>
        <dbReference type="ARBA" id="ARBA00005194"/>
    </source>
</evidence>
<comment type="subcellular location">
    <subcellularLocation>
        <location evidence="1">Mitochondrion</location>
    </subcellularLocation>
</comment>
<dbReference type="InterPro" id="IPR016036">
    <property type="entry name" value="Malonyl_transacylase_ACP-bd"/>
</dbReference>
<comment type="similarity">
    <text evidence="11">Belongs to the type II malonyltransferase family.</text>
</comment>
<evidence type="ECO:0000313" key="14">
    <source>
        <dbReference type="EMBL" id="JAV57774.1"/>
    </source>
</evidence>
<keyword evidence="4" id="KW-0444">Lipid biosynthesis</keyword>
<dbReference type="FunFam" id="3.30.70.250:FF:000005">
    <property type="entry name" value="Malonyl-CoA-acyl carrier protein transacylase, mitochondrial"/>
    <property type="match status" value="1"/>
</dbReference>
<keyword evidence="5" id="KW-0808">Transferase</keyword>
<evidence type="ECO:0000256" key="3">
    <source>
        <dbReference type="ARBA" id="ARBA00013258"/>
    </source>
</evidence>
<dbReference type="SMART" id="SM00827">
    <property type="entry name" value="PKS_AT"/>
    <property type="match status" value="1"/>
</dbReference>
<dbReference type="GO" id="GO:0004314">
    <property type="term" value="F:[acyl-carrier-protein] S-malonyltransferase activity"/>
    <property type="evidence" value="ECO:0007669"/>
    <property type="project" value="UniProtKB-EC"/>
</dbReference>
<evidence type="ECO:0000259" key="13">
    <source>
        <dbReference type="SMART" id="SM00827"/>
    </source>
</evidence>
<evidence type="ECO:0000256" key="6">
    <source>
        <dbReference type="ARBA" id="ARBA00022832"/>
    </source>
</evidence>
<dbReference type="PANTHER" id="PTHR47170">
    <property type="entry name" value="MALONYL-COA ACP TRANSACYLASE, ACP-BINDING"/>
    <property type="match status" value="1"/>
</dbReference>
<sequence length="394" mass="44395">MLASRLRRCLRIRALHTSACRYNDDPKKESPLKAMLDDAASFDDVQVNKAQQQWATLPYLEGTKIRKQGEYYKKAKRDPKDASIILFPGQGNQFVGMGKDLLKFPIVRDLFELANYVLGYNLLKLCIEGPKQKLDQTRYCQPATVVTSLAAIERLKEERPSAIDNCVATAGYSLGEITALIFAGAIGFERGLQLVKIRAEAMQLASEVYQGGMAMVFYKPDTNLNNALTQAKDWALARGAEQPVCQIATYAFPHCKIVAGSIEAIEFLEKNYKELKLKRIRRLQVSGAFHTALMDPAIKPFARALETSDVSDPVISVYSNVDGKVYRDAKHIKKQLPKQIVRPIKWEQLLHTVYERDPEEHFPRTFECGPGTSLKTMLKEVNAKAWDQCFSIEA</sequence>
<dbReference type="EMBL" id="GEZM01089005">
    <property type="protein sequence ID" value="JAV57774.1"/>
    <property type="molecule type" value="Transcribed_RNA"/>
</dbReference>
<dbReference type="InterPro" id="IPR001227">
    <property type="entry name" value="Ac_transferase_dom_sf"/>
</dbReference>
<dbReference type="EC" id="2.3.1.39" evidence="3"/>
<reference evidence="14" key="1">
    <citation type="journal article" date="2016" name="Sci. Rep.">
        <title>Molecular characterization of firefly nuptial gifts: a multi-omics approach sheds light on postcopulatory sexual selection.</title>
        <authorList>
            <person name="Al-Wathiqui N."/>
            <person name="Fallon T.R."/>
            <person name="South A."/>
            <person name="Weng J.K."/>
            <person name="Lewis S.M."/>
        </authorList>
    </citation>
    <scope>NUCLEOTIDE SEQUENCE</scope>
</reference>
<feature type="domain" description="Malonyl-CoA:ACP transacylase (MAT)" evidence="13">
    <location>
        <begin position="86"/>
        <end position="388"/>
    </location>
</feature>
<evidence type="ECO:0000256" key="4">
    <source>
        <dbReference type="ARBA" id="ARBA00022516"/>
    </source>
</evidence>
<evidence type="ECO:0000256" key="7">
    <source>
        <dbReference type="ARBA" id="ARBA00022946"/>
    </source>
</evidence>
<comment type="pathway">
    <text evidence="2">Lipid metabolism; fatty acid biosynthesis.</text>
</comment>
<accession>A0A1Y1K8Q2</accession>
<keyword evidence="9" id="KW-0496">Mitochondrion</keyword>
<dbReference type="Gene3D" id="3.30.70.250">
    <property type="entry name" value="Malonyl-CoA ACP transacylase, ACP-binding"/>
    <property type="match status" value="1"/>
</dbReference>
<keyword evidence="10" id="KW-0275">Fatty acid biosynthesis</keyword>
<dbReference type="InterPro" id="IPR052760">
    <property type="entry name" value="Mitochondrial_malonyltrans"/>
</dbReference>
<keyword evidence="6" id="KW-0276">Fatty acid metabolism</keyword>
<evidence type="ECO:0000256" key="12">
    <source>
        <dbReference type="ARBA" id="ARBA00077751"/>
    </source>
</evidence>
<evidence type="ECO:0000256" key="11">
    <source>
        <dbReference type="ARBA" id="ARBA00061523"/>
    </source>
</evidence>
<dbReference type="GO" id="GO:0005739">
    <property type="term" value="C:mitochondrion"/>
    <property type="evidence" value="ECO:0007669"/>
    <property type="project" value="UniProtKB-SubCell"/>
</dbReference>
<dbReference type="Pfam" id="PF00698">
    <property type="entry name" value="Acyl_transf_1"/>
    <property type="match status" value="1"/>
</dbReference>